<proteinExistence type="inferred from homology"/>
<keyword evidence="2 4" id="KW-0808">Transferase</keyword>
<comment type="catalytic activity">
    <reaction evidence="4">
        <text>N(1)-(5-phospho-beta-D-ribosyl)glycinamide + (6R)-10-formyltetrahydrofolate = N(2)-formyl-N(1)-(5-phospho-beta-D-ribosyl)glycinamide + (6S)-5,6,7,8-tetrahydrofolate + H(+)</text>
        <dbReference type="Rhea" id="RHEA:15053"/>
        <dbReference type="ChEBI" id="CHEBI:15378"/>
        <dbReference type="ChEBI" id="CHEBI:57453"/>
        <dbReference type="ChEBI" id="CHEBI:143788"/>
        <dbReference type="ChEBI" id="CHEBI:147286"/>
        <dbReference type="ChEBI" id="CHEBI:195366"/>
        <dbReference type="EC" id="2.1.2.2"/>
    </reaction>
</comment>
<evidence type="ECO:0000313" key="6">
    <source>
        <dbReference type="EMBL" id="QBD83649.1"/>
    </source>
</evidence>
<gene>
    <name evidence="4" type="primary">purN</name>
    <name evidence="6" type="ORF">EPA93_31405</name>
</gene>
<name>A0A4P6K5S6_KTERU</name>
<feature type="site" description="Raises pKa of active site His" evidence="4">
    <location>
        <position position="170"/>
    </location>
</feature>
<dbReference type="OrthoDB" id="9806170at2"/>
<dbReference type="GO" id="GO:0004644">
    <property type="term" value="F:phosphoribosylglycinamide formyltransferase activity"/>
    <property type="evidence" value="ECO:0007669"/>
    <property type="project" value="UniProtKB-UniRule"/>
</dbReference>
<dbReference type="Pfam" id="PF00551">
    <property type="entry name" value="Formyl_trans_N"/>
    <property type="match status" value="2"/>
</dbReference>
<evidence type="ECO:0000256" key="3">
    <source>
        <dbReference type="ARBA" id="ARBA00022755"/>
    </source>
</evidence>
<dbReference type="PANTHER" id="PTHR43369:SF2">
    <property type="entry name" value="PHOSPHORIBOSYLGLYCINAMIDE FORMYLTRANSFERASE"/>
    <property type="match status" value="1"/>
</dbReference>
<evidence type="ECO:0000313" key="7">
    <source>
        <dbReference type="Proteomes" id="UP000290365"/>
    </source>
</evidence>
<feature type="binding site" evidence="4">
    <location>
        <begin position="22"/>
        <end position="24"/>
    </location>
    <ligand>
        <name>N(1)-(5-phospho-beta-D-ribosyl)glycinamide</name>
        <dbReference type="ChEBI" id="CHEBI:143788"/>
    </ligand>
</feature>
<dbReference type="UniPathway" id="UPA00074">
    <property type="reaction ID" value="UER00126"/>
</dbReference>
<keyword evidence="7" id="KW-1185">Reference proteome</keyword>
<comment type="caution">
    <text evidence="4">Lacks conserved residue(s) required for the propagation of feature annotation.</text>
</comment>
<keyword evidence="3 4" id="KW-0658">Purine biosynthesis</keyword>
<feature type="binding site" evidence="4">
    <location>
        <position position="115"/>
    </location>
    <ligand>
        <name>(6R)-10-formyltetrahydrofolate</name>
        <dbReference type="ChEBI" id="CHEBI:195366"/>
    </ligand>
</feature>
<evidence type="ECO:0000256" key="1">
    <source>
        <dbReference type="ARBA" id="ARBA00005054"/>
    </source>
</evidence>
<comment type="similarity">
    <text evidence="4">Belongs to the GART family.</text>
</comment>
<dbReference type="EMBL" id="CP035758">
    <property type="protein sequence ID" value="QBD83649.1"/>
    <property type="molecule type" value="Genomic_DNA"/>
</dbReference>
<accession>A0A4P6K5S6</accession>
<dbReference type="Proteomes" id="UP000290365">
    <property type="component" value="Chromosome"/>
</dbReference>
<evidence type="ECO:0000256" key="4">
    <source>
        <dbReference type="HAMAP-Rule" id="MF_01930"/>
    </source>
</evidence>
<evidence type="ECO:0000259" key="5">
    <source>
        <dbReference type="Pfam" id="PF00551"/>
    </source>
</evidence>
<organism evidence="6 7">
    <name type="scientific">Ktedonosporobacter rubrisoli</name>
    <dbReference type="NCBI Taxonomy" id="2509675"/>
    <lineage>
        <taxon>Bacteria</taxon>
        <taxon>Bacillati</taxon>
        <taxon>Chloroflexota</taxon>
        <taxon>Ktedonobacteria</taxon>
        <taxon>Ktedonobacterales</taxon>
        <taxon>Ktedonosporobacteraceae</taxon>
        <taxon>Ktedonosporobacter</taxon>
    </lineage>
</organism>
<dbReference type="HAMAP" id="MF_01930">
    <property type="entry name" value="PurN"/>
    <property type="match status" value="1"/>
</dbReference>
<dbReference type="GO" id="GO:0005737">
    <property type="term" value="C:cytoplasm"/>
    <property type="evidence" value="ECO:0007669"/>
    <property type="project" value="TreeGrafter"/>
</dbReference>
<protein>
    <recommendedName>
        <fullName evidence="4">Phosphoribosylglycinamide formyltransferase</fullName>
        <ecNumber evidence="4">2.1.2.2</ecNumber>
    </recommendedName>
    <alternativeName>
        <fullName evidence="4">5'-phosphoribosylglycinamide transformylase</fullName>
    </alternativeName>
    <alternativeName>
        <fullName evidence="4">GAR transformylase</fullName>
        <shortName evidence="4">GART</shortName>
    </alternativeName>
</protein>
<comment type="pathway">
    <text evidence="1 4">Purine metabolism; IMP biosynthesis via de novo pathway; N(2)-formyl-N(1)-(5-phospho-D-ribosyl)glycinamide from N(1)-(5-phospho-D-ribosyl)glycinamide (10-formyl THF route): step 1/1.</text>
</comment>
<dbReference type="GO" id="GO:0006189">
    <property type="term" value="P:'de novo' IMP biosynthetic process"/>
    <property type="evidence" value="ECO:0007669"/>
    <property type="project" value="UniProtKB-UniRule"/>
</dbReference>
<feature type="active site" description="Proton donor" evidence="4">
    <location>
        <position position="117"/>
    </location>
</feature>
<comment type="function">
    <text evidence="4">Catalyzes the transfer of a formyl group from 10-formyltetrahydrofolate to 5-phospho-ribosyl-glycinamide (GAR), producing 5-phospho-ribosyl-N-formylglycinamide (FGAR) and tetrahydrofolate.</text>
</comment>
<sequence length="214" mass="23596">MQTDRPEATKPARLAVLVSGSGSNLQALIDALESQQLPGAQIVLVVSNKADAYGLQRALKHRLPALYLPWKQRAQSEQQLVALLRLFEVDLIVLAGWMRIFSAEFIEQFPRRIINLHPALIPDDGSGATFTSSDGSIIPVFRGMHAARQALEAGVKITGSTVHYVTPEVDAGPMLCRQEVPILTGDTEDKLQERIKQVEHSLIVEAVQLWMRTA</sequence>
<dbReference type="KEGG" id="kbs:EPA93_31405"/>
<dbReference type="AlphaFoldDB" id="A0A4P6K5S6"/>
<dbReference type="EC" id="2.1.2.2" evidence="4"/>
<dbReference type="InterPro" id="IPR004607">
    <property type="entry name" value="GART"/>
</dbReference>
<reference evidence="6 7" key="1">
    <citation type="submission" date="2019-01" db="EMBL/GenBank/DDBJ databases">
        <title>Ktedonosporobacter rubrisoli SCAWS-G2.</title>
        <authorList>
            <person name="Huang Y."/>
            <person name="Yan B."/>
        </authorList>
    </citation>
    <scope>NUCLEOTIDE SEQUENCE [LARGE SCALE GENOMIC DNA]</scope>
    <source>
        <strain evidence="6 7">SCAWS-G2</strain>
    </source>
</reference>
<feature type="domain" description="Formyl transferase N-terminal" evidence="5">
    <location>
        <begin position="13"/>
        <end position="122"/>
    </location>
</feature>
<dbReference type="SUPFAM" id="SSF53328">
    <property type="entry name" value="Formyltransferase"/>
    <property type="match status" value="1"/>
</dbReference>
<dbReference type="InterPro" id="IPR036477">
    <property type="entry name" value="Formyl_transf_N_sf"/>
</dbReference>
<feature type="domain" description="Formyl transferase N-terminal" evidence="5">
    <location>
        <begin position="135"/>
        <end position="207"/>
    </location>
</feature>
<feature type="binding site" evidence="4">
    <location>
        <position position="73"/>
    </location>
    <ligand>
        <name>(6R)-10-formyltetrahydrofolate</name>
        <dbReference type="ChEBI" id="CHEBI:195366"/>
    </ligand>
</feature>
<evidence type="ECO:0000256" key="2">
    <source>
        <dbReference type="ARBA" id="ARBA00022679"/>
    </source>
</evidence>
<dbReference type="Gene3D" id="3.40.50.170">
    <property type="entry name" value="Formyl transferase, N-terminal domain"/>
    <property type="match status" value="1"/>
</dbReference>
<dbReference type="InterPro" id="IPR002376">
    <property type="entry name" value="Formyl_transf_N"/>
</dbReference>
<dbReference type="CDD" id="cd08645">
    <property type="entry name" value="FMT_core_GART"/>
    <property type="match status" value="1"/>
</dbReference>
<dbReference type="PANTHER" id="PTHR43369">
    <property type="entry name" value="PHOSPHORIBOSYLGLYCINAMIDE FORMYLTRANSFERASE"/>
    <property type="match status" value="1"/>
</dbReference>